<keyword evidence="3 4" id="KW-0546">Nucleotide metabolism</keyword>
<feature type="site" description="Important for substrate specificity" evidence="4">
    <location>
        <position position="72"/>
    </location>
</feature>
<comment type="caution">
    <text evidence="4">Lacks conserved residue(s) required for the propagation of feature annotation.</text>
</comment>
<organism evidence="5 6">
    <name type="scientific">Alishewanella aestuarii B11</name>
    <dbReference type="NCBI Taxonomy" id="1197174"/>
    <lineage>
        <taxon>Bacteria</taxon>
        <taxon>Pseudomonadati</taxon>
        <taxon>Pseudomonadota</taxon>
        <taxon>Gammaproteobacteria</taxon>
        <taxon>Alteromonadales</taxon>
        <taxon>Alteromonadaceae</taxon>
        <taxon>Alishewanella</taxon>
    </lineage>
</organism>
<keyword evidence="4" id="KW-0963">Cytoplasm</keyword>
<comment type="catalytic activity">
    <reaction evidence="4">
        <text>UTP + H2O = UMP + diphosphate + H(+)</text>
        <dbReference type="Rhea" id="RHEA:29395"/>
        <dbReference type="ChEBI" id="CHEBI:15377"/>
        <dbReference type="ChEBI" id="CHEBI:15378"/>
        <dbReference type="ChEBI" id="CHEBI:33019"/>
        <dbReference type="ChEBI" id="CHEBI:46398"/>
        <dbReference type="ChEBI" id="CHEBI:57865"/>
        <dbReference type="EC" id="3.6.1.9"/>
    </reaction>
</comment>
<dbReference type="Gene3D" id="3.90.950.10">
    <property type="match status" value="1"/>
</dbReference>
<dbReference type="PANTHER" id="PTHR43213">
    <property type="entry name" value="BIFUNCTIONAL DTTP/UTP PYROPHOSPHATASE/METHYLTRANSFERASE PROTEIN-RELATED"/>
    <property type="match status" value="1"/>
</dbReference>
<dbReference type="Proteomes" id="UP000012043">
    <property type="component" value="Unassembled WGS sequence"/>
</dbReference>
<keyword evidence="2 4" id="KW-0378">Hydrolase</keyword>
<comment type="function">
    <text evidence="4">Nucleoside triphosphate pyrophosphatase that hydrolyzes dTTP and UTP. May have a dual role in cell division arrest and in preventing the incorporation of modified nucleotides into cellular nucleic acids.</text>
</comment>
<evidence type="ECO:0000313" key="6">
    <source>
        <dbReference type="Proteomes" id="UP000012043"/>
    </source>
</evidence>
<proteinExistence type="inferred from homology"/>
<dbReference type="GO" id="GO:0009117">
    <property type="term" value="P:nucleotide metabolic process"/>
    <property type="evidence" value="ECO:0007669"/>
    <property type="project" value="UniProtKB-KW"/>
</dbReference>
<dbReference type="EMBL" id="ALAB01000031">
    <property type="protein sequence ID" value="EJI84569.1"/>
    <property type="molecule type" value="Genomic_DNA"/>
</dbReference>
<dbReference type="CDD" id="cd00555">
    <property type="entry name" value="Maf"/>
    <property type="match status" value="1"/>
</dbReference>
<comment type="cofactor">
    <cofactor evidence="1 4">
        <name>a divalent metal cation</name>
        <dbReference type="ChEBI" id="CHEBI:60240"/>
    </cofactor>
</comment>
<dbReference type="GO" id="GO:0005737">
    <property type="term" value="C:cytoplasm"/>
    <property type="evidence" value="ECO:0007669"/>
    <property type="project" value="UniProtKB-SubCell"/>
</dbReference>
<accession>J2ID12</accession>
<evidence type="ECO:0000256" key="2">
    <source>
        <dbReference type="ARBA" id="ARBA00022801"/>
    </source>
</evidence>
<dbReference type="InterPro" id="IPR029001">
    <property type="entry name" value="ITPase-like_fam"/>
</dbReference>
<dbReference type="PATRIC" id="fig|1197174.4.peg.2543"/>
<dbReference type="PIRSF" id="PIRSF006305">
    <property type="entry name" value="Maf"/>
    <property type="match status" value="1"/>
</dbReference>
<evidence type="ECO:0000313" key="5">
    <source>
        <dbReference type="EMBL" id="EJI84569.1"/>
    </source>
</evidence>
<dbReference type="InterPro" id="IPR003697">
    <property type="entry name" value="Maf-like"/>
</dbReference>
<comment type="similarity">
    <text evidence="4">Belongs to the Maf family. YhdE subfamily.</text>
</comment>
<keyword evidence="6" id="KW-1185">Reference proteome</keyword>
<dbReference type="AlphaFoldDB" id="J2ID12"/>
<dbReference type="GO" id="GO:0036218">
    <property type="term" value="F:dTTP diphosphatase activity"/>
    <property type="evidence" value="ECO:0007669"/>
    <property type="project" value="RHEA"/>
</dbReference>
<dbReference type="Pfam" id="PF02545">
    <property type="entry name" value="Maf"/>
    <property type="match status" value="1"/>
</dbReference>
<protein>
    <recommendedName>
        <fullName evidence="4">dTTP/UTP pyrophosphatase</fullName>
        <shortName evidence="4">dTTPase/UTPase</shortName>
        <ecNumber evidence="4">3.6.1.9</ecNumber>
    </recommendedName>
    <alternativeName>
        <fullName evidence="4">Nucleoside triphosphate pyrophosphatase</fullName>
    </alternativeName>
    <alternativeName>
        <fullName evidence="4">Nucleotide pyrophosphatase</fullName>
        <shortName evidence="4">Nucleotide PPase</shortName>
    </alternativeName>
</protein>
<sequence length="190" mass="20697">MYPDIALASASPRRRELLAQLPVNFTLVSAEIDESVLTGEEPASYVSRLALQKAQAGANKLNWQLPVLGADTSVILDKQILGKPESKDHFMQMLRQLSGRSHQVLTAVAIVSAGQQLQALSSTEVWLRPLSDTELEAYWQSGEPADKAGGYGIQGLAARFVEKIHGSYTGVVGLPLCETERLIQQLRRSA</sequence>
<feature type="active site" description="Proton acceptor" evidence="4">
    <location>
        <position position="71"/>
    </location>
</feature>
<evidence type="ECO:0000256" key="3">
    <source>
        <dbReference type="ARBA" id="ARBA00023080"/>
    </source>
</evidence>
<evidence type="ECO:0000256" key="4">
    <source>
        <dbReference type="HAMAP-Rule" id="MF_00528"/>
    </source>
</evidence>
<feature type="site" description="Important for substrate specificity" evidence="4">
    <location>
        <position position="13"/>
    </location>
</feature>
<gene>
    <name evidence="5" type="ORF">AEST_26020</name>
</gene>
<dbReference type="NCBIfam" id="TIGR00172">
    <property type="entry name" value="maf"/>
    <property type="match status" value="1"/>
</dbReference>
<dbReference type="PANTHER" id="PTHR43213:SF5">
    <property type="entry name" value="BIFUNCTIONAL DTTP_UTP PYROPHOSPHATASE_METHYLTRANSFERASE PROTEIN-RELATED"/>
    <property type="match status" value="1"/>
</dbReference>
<comment type="caution">
    <text evidence="5">The sequence shown here is derived from an EMBL/GenBank/DDBJ whole genome shotgun (WGS) entry which is preliminary data.</text>
</comment>
<evidence type="ECO:0000256" key="1">
    <source>
        <dbReference type="ARBA" id="ARBA00001968"/>
    </source>
</evidence>
<feature type="site" description="Important for substrate specificity" evidence="4">
    <location>
        <position position="154"/>
    </location>
</feature>
<comment type="catalytic activity">
    <reaction evidence="4">
        <text>dTTP + H2O = dTMP + diphosphate + H(+)</text>
        <dbReference type="Rhea" id="RHEA:28534"/>
        <dbReference type="ChEBI" id="CHEBI:15377"/>
        <dbReference type="ChEBI" id="CHEBI:15378"/>
        <dbReference type="ChEBI" id="CHEBI:33019"/>
        <dbReference type="ChEBI" id="CHEBI:37568"/>
        <dbReference type="ChEBI" id="CHEBI:63528"/>
        <dbReference type="EC" id="3.6.1.9"/>
    </reaction>
</comment>
<name>J2ID12_9ALTE</name>
<dbReference type="GO" id="GO:0036221">
    <property type="term" value="F:UTP diphosphatase activity"/>
    <property type="evidence" value="ECO:0007669"/>
    <property type="project" value="RHEA"/>
</dbReference>
<dbReference type="EC" id="3.6.1.9" evidence="4"/>
<dbReference type="HAMAP" id="MF_00528">
    <property type="entry name" value="Maf"/>
    <property type="match status" value="1"/>
</dbReference>
<dbReference type="RefSeq" id="WP_008609559.1">
    <property type="nucleotide sequence ID" value="NZ_ALAB01000031.1"/>
</dbReference>
<comment type="subcellular location">
    <subcellularLocation>
        <location evidence="4">Cytoplasm</location>
    </subcellularLocation>
</comment>
<reference evidence="5 6" key="1">
    <citation type="journal article" date="2012" name="J. Bacteriol.">
        <title>Genome Sequence of Pectin-Degrading Alishewanella aestuarii Strain B11T, Isolated from Tidal Flat Sediment.</title>
        <authorList>
            <person name="Jung J."/>
            <person name="Choi S."/>
            <person name="Chun J."/>
            <person name="Park W."/>
        </authorList>
    </citation>
    <scope>NUCLEOTIDE SEQUENCE [LARGE SCALE GENOMIC DNA]</scope>
    <source>
        <strain evidence="5 6">B11</strain>
    </source>
</reference>
<dbReference type="SUPFAM" id="SSF52972">
    <property type="entry name" value="ITPase-like"/>
    <property type="match status" value="1"/>
</dbReference>